<evidence type="ECO:0000256" key="1">
    <source>
        <dbReference type="SAM" id="Phobius"/>
    </source>
</evidence>
<dbReference type="AlphaFoldDB" id="J3M4S9"/>
<feature type="transmembrane region" description="Helical" evidence="1">
    <location>
        <begin position="40"/>
        <end position="56"/>
    </location>
</feature>
<dbReference type="Proteomes" id="UP000006038">
    <property type="component" value="Chromosome 5"/>
</dbReference>
<keyword evidence="1" id="KW-0472">Membrane</keyword>
<sequence>MERNCFDLGKKEEEYGNPNPHPSIPLRDYRAISRGRYRRLFPMIVMPIVFLFWIKICRNVTIFPTKVSLLLISVEIWYSWEYLRLKSKGTSIMFPEATASIAVLLEMVIHSLLAHHHCGFPYSGAEE</sequence>
<organism evidence="2">
    <name type="scientific">Oryza brachyantha</name>
    <name type="common">malo sina</name>
    <dbReference type="NCBI Taxonomy" id="4533"/>
    <lineage>
        <taxon>Eukaryota</taxon>
        <taxon>Viridiplantae</taxon>
        <taxon>Streptophyta</taxon>
        <taxon>Embryophyta</taxon>
        <taxon>Tracheophyta</taxon>
        <taxon>Spermatophyta</taxon>
        <taxon>Magnoliopsida</taxon>
        <taxon>Liliopsida</taxon>
        <taxon>Poales</taxon>
        <taxon>Poaceae</taxon>
        <taxon>BOP clade</taxon>
        <taxon>Oryzoideae</taxon>
        <taxon>Oryzeae</taxon>
        <taxon>Oryzinae</taxon>
        <taxon>Oryza</taxon>
    </lineage>
</organism>
<proteinExistence type="predicted"/>
<reference evidence="2" key="2">
    <citation type="submission" date="2013-04" db="UniProtKB">
        <authorList>
            <consortium name="EnsemblPlants"/>
        </authorList>
    </citation>
    <scope>IDENTIFICATION</scope>
</reference>
<keyword evidence="3" id="KW-1185">Reference proteome</keyword>
<evidence type="ECO:0000313" key="3">
    <source>
        <dbReference type="Proteomes" id="UP000006038"/>
    </source>
</evidence>
<dbReference type="HOGENOM" id="CLU_1973937_0_0_1"/>
<dbReference type="Gramene" id="OB05G16030.1">
    <property type="protein sequence ID" value="OB05G16030.1"/>
    <property type="gene ID" value="OB05G16030"/>
</dbReference>
<name>J3M4S9_ORYBR</name>
<keyword evidence="1" id="KW-0812">Transmembrane</keyword>
<evidence type="ECO:0000313" key="2">
    <source>
        <dbReference type="EnsemblPlants" id="OB05G16030.1"/>
    </source>
</evidence>
<protein>
    <submittedName>
        <fullName evidence="2">Uncharacterized protein</fullName>
    </submittedName>
</protein>
<keyword evidence="1" id="KW-1133">Transmembrane helix</keyword>
<reference evidence="2" key="1">
    <citation type="journal article" date="2013" name="Nat. Commun.">
        <title>Whole-genome sequencing of Oryza brachyantha reveals mechanisms underlying Oryza genome evolution.</title>
        <authorList>
            <person name="Chen J."/>
            <person name="Huang Q."/>
            <person name="Gao D."/>
            <person name="Wang J."/>
            <person name="Lang Y."/>
            <person name="Liu T."/>
            <person name="Li B."/>
            <person name="Bai Z."/>
            <person name="Luis Goicoechea J."/>
            <person name="Liang C."/>
            <person name="Chen C."/>
            <person name="Zhang W."/>
            <person name="Sun S."/>
            <person name="Liao Y."/>
            <person name="Zhang X."/>
            <person name="Yang L."/>
            <person name="Song C."/>
            <person name="Wang M."/>
            <person name="Shi J."/>
            <person name="Liu G."/>
            <person name="Liu J."/>
            <person name="Zhou H."/>
            <person name="Zhou W."/>
            <person name="Yu Q."/>
            <person name="An N."/>
            <person name="Chen Y."/>
            <person name="Cai Q."/>
            <person name="Wang B."/>
            <person name="Liu B."/>
            <person name="Min J."/>
            <person name="Huang Y."/>
            <person name="Wu H."/>
            <person name="Li Z."/>
            <person name="Zhang Y."/>
            <person name="Yin Y."/>
            <person name="Song W."/>
            <person name="Jiang J."/>
            <person name="Jackson S.A."/>
            <person name="Wing R.A."/>
            <person name="Wang J."/>
            <person name="Chen M."/>
        </authorList>
    </citation>
    <scope>NUCLEOTIDE SEQUENCE [LARGE SCALE GENOMIC DNA]</scope>
    <source>
        <strain evidence="2">cv. IRGC 101232</strain>
    </source>
</reference>
<accession>J3M4S9</accession>
<dbReference type="EnsemblPlants" id="OB05G16030.1">
    <property type="protein sequence ID" value="OB05G16030.1"/>
    <property type="gene ID" value="OB05G16030"/>
</dbReference>